<name>A0A1Y1WQT7_9FUNG</name>
<keyword evidence="2" id="KW-1185">Reference proteome</keyword>
<evidence type="ECO:0000313" key="1">
    <source>
        <dbReference type="EMBL" id="ORX75903.1"/>
    </source>
</evidence>
<reference evidence="1 2" key="1">
    <citation type="submission" date="2016-08" db="EMBL/GenBank/DDBJ databases">
        <title>A Parts List for Fungal Cellulosomes Revealed by Comparative Genomics.</title>
        <authorList>
            <consortium name="DOE Joint Genome Institute"/>
            <person name="Haitjema C.H."/>
            <person name="Gilmore S.P."/>
            <person name="Henske J.K."/>
            <person name="Solomon K.V."/>
            <person name="De Groot R."/>
            <person name="Kuo A."/>
            <person name="Mondo S.J."/>
            <person name="Salamov A.A."/>
            <person name="Labutti K."/>
            <person name="Zhao Z."/>
            <person name="Chiniquy J."/>
            <person name="Barry K."/>
            <person name="Brewer H.M."/>
            <person name="Purvine S.O."/>
            <person name="Wright A.T."/>
            <person name="Boxma B."/>
            <person name="Van Alen T."/>
            <person name="Hackstein J.H."/>
            <person name="Baker S.E."/>
            <person name="Grigoriev I.V."/>
            <person name="O'Malley M.A."/>
        </authorList>
    </citation>
    <scope>NUCLEOTIDE SEQUENCE [LARGE SCALE GENOMIC DNA]</scope>
    <source>
        <strain evidence="1 2">S4</strain>
    </source>
</reference>
<protein>
    <submittedName>
        <fullName evidence="1">Uncharacterized protein</fullName>
    </submittedName>
</protein>
<organism evidence="1 2">
    <name type="scientific">Anaeromyces robustus</name>
    <dbReference type="NCBI Taxonomy" id="1754192"/>
    <lineage>
        <taxon>Eukaryota</taxon>
        <taxon>Fungi</taxon>
        <taxon>Fungi incertae sedis</taxon>
        <taxon>Chytridiomycota</taxon>
        <taxon>Chytridiomycota incertae sedis</taxon>
        <taxon>Neocallimastigomycetes</taxon>
        <taxon>Neocallimastigales</taxon>
        <taxon>Neocallimastigaceae</taxon>
        <taxon>Anaeromyces</taxon>
    </lineage>
</organism>
<accession>A0A1Y1WQT7</accession>
<dbReference type="AlphaFoldDB" id="A0A1Y1WQT7"/>
<comment type="caution">
    <text evidence="1">The sequence shown here is derived from an EMBL/GenBank/DDBJ whole genome shotgun (WGS) entry which is preliminary data.</text>
</comment>
<evidence type="ECO:0000313" key="2">
    <source>
        <dbReference type="Proteomes" id="UP000193944"/>
    </source>
</evidence>
<reference evidence="1 2" key="2">
    <citation type="submission" date="2016-08" db="EMBL/GenBank/DDBJ databases">
        <title>Pervasive Adenine N6-methylation of Active Genes in Fungi.</title>
        <authorList>
            <consortium name="DOE Joint Genome Institute"/>
            <person name="Mondo S.J."/>
            <person name="Dannebaum R.O."/>
            <person name="Kuo R.C."/>
            <person name="Labutti K."/>
            <person name="Haridas S."/>
            <person name="Kuo A."/>
            <person name="Salamov A."/>
            <person name="Ahrendt S.R."/>
            <person name="Lipzen A."/>
            <person name="Sullivan W."/>
            <person name="Andreopoulos W.B."/>
            <person name="Clum A."/>
            <person name="Lindquist E."/>
            <person name="Daum C."/>
            <person name="Ramamoorthy G.K."/>
            <person name="Gryganskyi A."/>
            <person name="Culley D."/>
            <person name="Magnuson J.K."/>
            <person name="James T.Y."/>
            <person name="O'Malley M.A."/>
            <person name="Stajich J.E."/>
            <person name="Spatafora J.W."/>
            <person name="Visel A."/>
            <person name="Grigoriev I.V."/>
        </authorList>
    </citation>
    <scope>NUCLEOTIDE SEQUENCE [LARGE SCALE GENOMIC DNA]</scope>
    <source>
        <strain evidence="1 2">S4</strain>
    </source>
</reference>
<dbReference type="Proteomes" id="UP000193944">
    <property type="component" value="Unassembled WGS sequence"/>
</dbReference>
<proteinExistence type="predicted"/>
<dbReference type="EMBL" id="MCFG01000330">
    <property type="protein sequence ID" value="ORX75903.1"/>
    <property type="molecule type" value="Genomic_DNA"/>
</dbReference>
<gene>
    <name evidence="1" type="ORF">BCR32DRAFT_249186</name>
</gene>
<sequence length="166" mass="19906">MEMDNDNKNIFLSIDDFINYIKYIINNSKDYKDIENKLLQYDNENVDFNRLNTLSINELLSEKLWPKIKIILQKSFNSNSINEIKECLKLYEKLINMNNIQILKDLFINFCQLLVNNFERDINNNYENNQFITTNINDESFNINEQKNIILMKKVPFINCVLFTLI</sequence>